<reference evidence="1 2" key="1">
    <citation type="journal article" date="2011" name="J. Bacteriol.">
        <title>Genome sequence of strain IMCC3088, a proteorhodopsin-containing marine bacterium belonging to the OM60/NOR5 clade.</title>
        <authorList>
            <person name="Jang Y."/>
            <person name="Oh H.M."/>
            <person name="Kang I."/>
            <person name="Lee K."/>
            <person name="Yang S.J."/>
            <person name="Cho J.C."/>
        </authorList>
    </citation>
    <scope>NUCLEOTIDE SEQUENCE [LARGE SCALE GENOMIC DNA]</scope>
    <source>
        <strain evidence="1 2">IMCC3088</strain>
    </source>
</reference>
<dbReference type="InterPro" id="IPR036676">
    <property type="entry name" value="PurM-like_C_sf"/>
</dbReference>
<dbReference type="STRING" id="2518989.IMCC3088_501"/>
<dbReference type="SUPFAM" id="SSF56042">
    <property type="entry name" value="PurM C-terminal domain-like"/>
    <property type="match status" value="1"/>
</dbReference>
<name>F3L5V2_9GAMM</name>
<protein>
    <recommendedName>
        <fullName evidence="3">Thiamine-monophosphate kinase</fullName>
    </recommendedName>
</protein>
<proteinExistence type="predicted"/>
<gene>
    <name evidence="1" type="ORF">IMCC3088_501</name>
</gene>
<evidence type="ECO:0000313" key="2">
    <source>
        <dbReference type="Proteomes" id="UP000005615"/>
    </source>
</evidence>
<dbReference type="EMBL" id="AEIG01000135">
    <property type="protein sequence ID" value="EGG28288.1"/>
    <property type="molecule type" value="Genomic_DNA"/>
</dbReference>
<organism evidence="1 2">
    <name type="scientific">Aequoribacter fuscus</name>
    <dbReference type="NCBI Taxonomy" id="2518989"/>
    <lineage>
        <taxon>Bacteria</taxon>
        <taxon>Pseudomonadati</taxon>
        <taxon>Pseudomonadota</taxon>
        <taxon>Gammaproteobacteria</taxon>
        <taxon>Cellvibrionales</taxon>
        <taxon>Halieaceae</taxon>
        <taxon>Aequoribacter</taxon>
    </lineage>
</organism>
<comment type="caution">
    <text evidence="1">The sequence shown here is derived from an EMBL/GenBank/DDBJ whole genome shotgun (WGS) entry which is preliminary data.</text>
</comment>
<dbReference type="Proteomes" id="UP000005615">
    <property type="component" value="Unassembled WGS sequence"/>
</dbReference>
<keyword evidence="2" id="KW-1185">Reference proteome</keyword>
<evidence type="ECO:0008006" key="3">
    <source>
        <dbReference type="Google" id="ProtNLM"/>
    </source>
</evidence>
<dbReference type="Gene3D" id="3.90.650.10">
    <property type="entry name" value="PurM-like C-terminal domain"/>
    <property type="match status" value="1"/>
</dbReference>
<dbReference type="AlphaFoldDB" id="F3L5V2"/>
<accession>F3L5V2</accession>
<sequence>MSSQIPLSQALLDSMGHQRALELALHAGEDYQLCFTLPASITPPDTCRVIGLVVTERTLTVDGKPVDAKGFSHF</sequence>
<evidence type="ECO:0000313" key="1">
    <source>
        <dbReference type="EMBL" id="EGG28288.1"/>
    </source>
</evidence>